<keyword evidence="1" id="KW-1133">Transmembrane helix</keyword>
<comment type="caution">
    <text evidence="2">The sequence shown here is derived from an EMBL/GenBank/DDBJ whole genome shotgun (WGS) entry which is preliminary data.</text>
</comment>
<keyword evidence="1" id="KW-0472">Membrane</keyword>
<protein>
    <recommendedName>
        <fullName evidence="4">PrgI family protein</fullName>
    </recommendedName>
</protein>
<dbReference type="Proteomes" id="UP001549749">
    <property type="component" value="Unassembled WGS sequence"/>
</dbReference>
<dbReference type="EMBL" id="JBEXAC010000004">
    <property type="protein sequence ID" value="MET7001450.1"/>
    <property type="molecule type" value="Genomic_DNA"/>
</dbReference>
<dbReference type="RefSeq" id="WP_354664022.1">
    <property type="nucleotide sequence ID" value="NZ_JBEXAC010000004.1"/>
</dbReference>
<evidence type="ECO:0000256" key="1">
    <source>
        <dbReference type="SAM" id="Phobius"/>
    </source>
</evidence>
<gene>
    <name evidence="2" type="ORF">ABR189_28980</name>
</gene>
<sequence>MNAGLEIELAELLLLQLFAFVLFGRFEVETHAARRIIKWFVIYGITVGIYYWLGHWAALVPVLAVIPGSIYHVVWCKKNGIHPLKATPRKKYYQLRGWKWEE</sequence>
<feature type="transmembrane region" description="Helical" evidence="1">
    <location>
        <begin position="36"/>
        <end position="53"/>
    </location>
</feature>
<name>A0ABV2TGQ1_9BACT</name>
<keyword evidence="3" id="KW-1185">Reference proteome</keyword>
<keyword evidence="1" id="KW-0812">Transmembrane</keyword>
<reference evidence="2 3" key="1">
    <citation type="submission" date="2024-06" db="EMBL/GenBank/DDBJ databases">
        <title>Chitinophaga defluvii sp. nov., isolated from municipal sewage.</title>
        <authorList>
            <person name="Zhang L."/>
        </authorList>
    </citation>
    <scope>NUCLEOTIDE SEQUENCE [LARGE SCALE GENOMIC DNA]</scope>
    <source>
        <strain evidence="2 3">H8</strain>
    </source>
</reference>
<evidence type="ECO:0000313" key="3">
    <source>
        <dbReference type="Proteomes" id="UP001549749"/>
    </source>
</evidence>
<evidence type="ECO:0008006" key="4">
    <source>
        <dbReference type="Google" id="ProtNLM"/>
    </source>
</evidence>
<organism evidence="2 3">
    <name type="scientific">Chitinophaga defluvii</name>
    <dbReference type="NCBI Taxonomy" id="3163343"/>
    <lineage>
        <taxon>Bacteria</taxon>
        <taxon>Pseudomonadati</taxon>
        <taxon>Bacteroidota</taxon>
        <taxon>Chitinophagia</taxon>
        <taxon>Chitinophagales</taxon>
        <taxon>Chitinophagaceae</taxon>
        <taxon>Chitinophaga</taxon>
    </lineage>
</organism>
<feature type="transmembrane region" description="Helical" evidence="1">
    <location>
        <begin position="59"/>
        <end position="76"/>
    </location>
</feature>
<proteinExistence type="predicted"/>
<feature type="transmembrane region" description="Helical" evidence="1">
    <location>
        <begin position="6"/>
        <end position="24"/>
    </location>
</feature>
<accession>A0ABV2TGQ1</accession>
<evidence type="ECO:0000313" key="2">
    <source>
        <dbReference type="EMBL" id="MET7001450.1"/>
    </source>
</evidence>